<feature type="repeat" description="TPR" evidence="4">
    <location>
        <begin position="103"/>
        <end position="136"/>
    </location>
</feature>
<keyword evidence="3" id="KW-0793">Thylakoid</keyword>
<evidence type="ECO:0000256" key="3">
    <source>
        <dbReference type="ARBA" id="ARBA00023078"/>
    </source>
</evidence>
<evidence type="ECO:0000313" key="7">
    <source>
        <dbReference type="EMBL" id="HET97246.1"/>
    </source>
</evidence>
<evidence type="ECO:0000256" key="5">
    <source>
        <dbReference type="SAM" id="MobiDB-lite"/>
    </source>
</evidence>
<dbReference type="PROSITE" id="PS50005">
    <property type="entry name" value="TPR"/>
    <property type="match status" value="2"/>
</dbReference>
<feature type="transmembrane region" description="Helical" evidence="6">
    <location>
        <begin position="40"/>
        <end position="61"/>
    </location>
</feature>
<dbReference type="Proteomes" id="UP000885986">
    <property type="component" value="Unassembled WGS sequence"/>
</dbReference>
<accession>A0A7C2TFF3</accession>
<dbReference type="EMBL" id="DSDS01000017">
    <property type="protein sequence ID" value="HET97246.1"/>
    <property type="molecule type" value="Genomic_DNA"/>
</dbReference>
<sequence length="224" mass="24285">MADRGSSQSLPFQLGEEDMRSSSPGFPGKPPGGTVKRDTLFFTAFACLVIGFVAGIVFSVYKMPGVPGSPAGLAGSISSGLSPEQARVMESLERVVAADPENVQAWTQLGHLYFDTDQYQQAIEAYGRSLALDPENADVVTDLGVMYRRNGQPEKALISFERAIAINPRHETALFNMGVVLLHDFNDRVGAINTWRQLLELNPVAYAPNGQLVSDLVDELLAEL</sequence>
<dbReference type="PROSITE" id="PS50293">
    <property type="entry name" value="TPR_REGION"/>
    <property type="match status" value="2"/>
</dbReference>
<evidence type="ECO:0000256" key="2">
    <source>
        <dbReference type="ARBA" id="ARBA00022803"/>
    </source>
</evidence>
<dbReference type="Gene3D" id="1.25.40.10">
    <property type="entry name" value="Tetratricopeptide repeat domain"/>
    <property type="match status" value="1"/>
</dbReference>
<keyword evidence="6" id="KW-1133">Transmembrane helix</keyword>
<dbReference type="Pfam" id="PF13432">
    <property type="entry name" value="TPR_16"/>
    <property type="match status" value="1"/>
</dbReference>
<dbReference type="SUPFAM" id="SSF48452">
    <property type="entry name" value="TPR-like"/>
    <property type="match status" value="1"/>
</dbReference>
<evidence type="ECO:0000256" key="4">
    <source>
        <dbReference type="PROSITE-ProRule" id="PRU00339"/>
    </source>
</evidence>
<feature type="region of interest" description="Disordered" evidence="5">
    <location>
        <begin position="1"/>
        <end position="31"/>
    </location>
</feature>
<dbReference type="InterPro" id="IPR019734">
    <property type="entry name" value="TPR_rpt"/>
</dbReference>
<comment type="caution">
    <text evidence="7">The sequence shown here is derived from an EMBL/GenBank/DDBJ whole genome shotgun (WGS) entry which is preliminary data.</text>
</comment>
<feature type="compositionally biased region" description="Polar residues" evidence="5">
    <location>
        <begin position="1"/>
        <end position="11"/>
    </location>
</feature>
<dbReference type="InterPro" id="IPR051685">
    <property type="entry name" value="Ycf3/AcsC/BcsC/TPR_MFPF"/>
</dbReference>
<dbReference type="InterPro" id="IPR011990">
    <property type="entry name" value="TPR-like_helical_dom_sf"/>
</dbReference>
<dbReference type="SMART" id="SM00028">
    <property type="entry name" value="TPR"/>
    <property type="match status" value="2"/>
</dbReference>
<feature type="repeat" description="TPR" evidence="4">
    <location>
        <begin position="137"/>
        <end position="170"/>
    </location>
</feature>
<protein>
    <submittedName>
        <fullName evidence="7">Tetratricopeptide repeat protein</fullName>
    </submittedName>
</protein>
<name>A0A7C2TFF3_9BACT</name>
<keyword evidence="2 4" id="KW-0802">TPR repeat</keyword>
<dbReference type="PANTHER" id="PTHR44943:SF9">
    <property type="entry name" value="TPR-REPEAT-CONTAINING PROTEIN"/>
    <property type="match status" value="1"/>
</dbReference>
<evidence type="ECO:0000256" key="6">
    <source>
        <dbReference type="SAM" id="Phobius"/>
    </source>
</evidence>
<dbReference type="AlphaFoldDB" id="A0A7C2TFF3"/>
<organism evidence="7">
    <name type="scientific">Desulfurivibrio alkaliphilus</name>
    <dbReference type="NCBI Taxonomy" id="427923"/>
    <lineage>
        <taxon>Bacteria</taxon>
        <taxon>Pseudomonadati</taxon>
        <taxon>Thermodesulfobacteriota</taxon>
        <taxon>Desulfobulbia</taxon>
        <taxon>Desulfobulbales</taxon>
        <taxon>Desulfobulbaceae</taxon>
        <taxon>Desulfurivibrio</taxon>
    </lineage>
</organism>
<evidence type="ECO:0000256" key="1">
    <source>
        <dbReference type="ARBA" id="ARBA00022737"/>
    </source>
</evidence>
<reference evidence="7" key="1">
    <citation type="journal article" date="2020" name="mSystems">
        <title>Genome- and Community-Level Interaction Insights into Carbon Utilization and Element Cycling Functions of Hydrothermarchaeota in Hydrothermal Sediment.</title>
        <authorList>
            <person name="Zhou Z."/>
            <person name="Liu Y."/>
            <person name="Xu W."/>
            <person name="Pan J."/>
            <person name="Luo Z.H."/>
            <person name="Li M."/>
        </authorList>
    </citation>
    <scope>NUCLEOTIDE SEQUENCE [LARGE SCALE GENOMIC DNA]</scope>
    <source>
        <strain evidence="7">SpSt-1224</strain>
    </source>
</reference>
<keyword evidence="1" id="KW-0677">Repeat</keyword>
<keyword evidence="6" id="KW-0472">Membrane</keyword>
<proteinExistence type="predicted"/>
<dbReference type="PANTHER" id="PTHR44943">
    <property type="entry name" value="CELLULOSE SYNTHASE OPERON PROTEIN C"/>
    <property type="match status" value="1"/>
</dbReference>
<gene>
    <name evidence="7" type="ORF">ENN98_00800</name>
</gene>
<keyword evidence="6" id="KW-0812">Transmembrane</keyword>